<dbReference type="RefSeq" id="XP_044550079.1">
    <property type="nucleotide sequence ID" value="XM_044691961.1"/>
</dbReference>
<comment type="caution">
    <text evidence="2">The sequence shown here is derived from an EMBL/GenBank/DDBJ whole genome shotgun (WGS) entry which is preliminary data.</text>
</comment>
<gene>
    <name evidence="2" type="ORF">C9374_002532</name>
</gene>
<proteinExistence type="predicted"/>
<feature type="region of interest" description="Disordered" evidence="1">
    <location>
        <begin position="39"/>
        <end position="58"/>
    </location>
</feature>
<evidence type="ECO:0000313" key="2">
    <source>
        <dbReference type="EMBL" id="KAG2386086.1"/>
    </source>
</evidence>
<dbReference type="AlphaFoldDB" id="A0AA88GPR5"/>
<name>A0AA88GPR5_NAELO</name>
<feature type="compositionally biased region" description="Polar residues" evidence="1">
    <location>
        <begin position="13"/>
        <end position="27"/>
    </location>
</feature>
<feature type="region of interest" description="Disordered" evidence="1">
    <location>
        <begin position="1"/>
        <end position="34"/>
    </location>
</feature>
<evidence type="ECO:0000313" key="3">
    <source>
        <dbReference type="Proteomes" id="UP000816034"/>
    </source>
</evidence>
<organism evidence="2 3">
    <name type="scientific">Naegleria lovaniensis</name>
    <name type="common">Amoeba</name>
    <dbReference type="NCBI Taxonomy" id="51637"/>
    <lineage>
        <taxon>Eukaryota</taxon>
        <taxon>Discoba</taxon>
        <taxon>Heterolobosea</taxon>
        <taxon>Tetramitia</taxon>
        <taxon>Eutetramitia</taxon>
        <taxon>Vahlkampfiidae</taxon>
        <taxon>Naegleria</taxon>
    </lineage>
</organism>
<keyword evidence="3" id="KW-1185">Reference proteome</keyword>
<dbReference type="Proteomes" id="UP000816034">
    <property type="component" value="Unassembled WGS sequence"/>
</dbReference>
<dbReference type="GeneID" id="68094988"/>
<accession>A0AA88GPR5</accession>
<sequence>MREDFDELVRQVCSPNSSSSIDETSNTHMHEEDSQYSLDNNFISSPASTSNESHSSTIQDTHVNQHHQTCMNEHSSLVGEQIMPAMEQVPMNSIPACKHSKNSSNEIPPLLWYMRTECDQNLYIVHTYPPWLLQPFPYHSSASCHCDANMEQSPLSFGLVKLSYYPPSHVNVNDVNATAVVNNHSMIDGLHSSNQTQTMVPPELSPFYSPIPLMTNTCIPSETDRPNRKVHTLVVSKQKRHGKRTAAHNTGPVVESNISHYDVSKLDDQSGFALTGRKRKQNHGRMHLILPSMQNCCQNRKVIFDYSSGRKEHEYQYCFVFKHLQLANNLAMNQRHLESDKKIRMILECTTKCRDDSQYASWFEVTVIPIPGMTSGLDVTNGIFSCCFKIVKKRQEGTLPNTESFTLTMMYENEQVFTSDLFQLCSTDKTKTSQCEGCPNCFRNKLAIQQQ</sequence>
<protein>
    <submittedName>
        <fullName evidence="2">Uncharacterized protein</fullName>
    </submittedName>
</protein>
<dbReference type="EMBL" id="PYSW02000016">
    <property type="protein sequence ID" value="KAG2386086.1"/>
    <property type="molecule type" value="Genomic_DNA"/>
</dbReference>
<evidence type="ECO:0000256" key="1">
    <source>
        <dbReference type="SAM" id="MobiDB-lite"/>
    </source>
</evidence>
<reference evidence="2 3" key="1">
    <citation type="journal article" date="2018" name="BMC Genomics">
        <title>The genome of Naegleria lovaniensis, the basis for a comparative approach to unravel pathogenicity factors of the human pathogenic amoeba N. fowleri.</title>
        <authorList>
            <person name="Liechti N."/>
            <person name="Schurch N."/>
            <person name="Bruggmann R."/>
            <person name="Wittwer M."/>
        </authorList>
    </citation>
    <scope>NUCLEOTIDE SEQUENCE [LARGE SCALE GENOMIC DNA]</scope>
    <source>
        <strain evidence="2 3">ATCC 30569</strain>
    </source>
</reference>